<dbReference type="CDD" id="cd22744">
    <property type="entry name" value="OTU"/>
    <property type="match status" value="1"/>
</dbReference>
<name>A0A5D4H3I5_9ACTN</name>
<sequence>RPAPPPPARPESIAEDMQLSGKDTGTPGLADTVHADGRAFRRMPARGDGDCLFRSLLDTARSHPVPPPWAARNVAGLRGLLRDRLNGSELLAPDVEATPDPVLAVVDDLRMTALAGVRDAEARERIGQRWDRIEQAVVKGGDGRRWRSILRDSGYPHLADVAPTPADARRLGTDGLILAAAELPALWSSPFADALPLALAHTLDIELRLVRPDASAATGTSVTPLNPGGRSGTLHVAYNGADHYDALVPATALPAPTT</sequence>
<organism evidence="2 3">
    <name type="scientific">Streptomyces parvus</name>
    <dbReference type="NCBI Taxonomy" id="66428"/>
    <lineage>
        <taxon>Bacteria</taxon>
        <taxon>Bacillati</taxon>
        <taxon>Actinomycetota</taxon>
        <taxon>Actinomycetes</taxon>
        <taxon>Kitasatosporales</taxon>
        <taxon>Streptomycetaceae</taxon>
        <taxon>Streptomyces</taxon>
    </lineage>
</organism>
<proteinExistence type="predicted"/>
<evidence type="ECO:0000259" key="1">
    <source>
        <dbReference type="PROSITE" id="PS50802"/>
    </source>
</evidence>
<protein>
    <recommendedName>
        <fullName evidence="1">OTU domain-containing protein</fullName>
    </recommendedName>
</protein>
<dbReference type="InterPro" id="IPR003323">
    <property type="entry name" value="OTU_dom"/>
</dbReference>
<comment type="caution">
    <text evidence="2">The sequence shown here is derived from an EMBL/GenBank/DDBJ whole genome shotgun (WGS) entry which is preliminary data.</text>
</comment>
<reference evidence="2 3" key="1">
    <citation type="submission" date="2019-08" db="EMBL/GenBank/DDBJ databases">
        <title>Draft genome for granaticin producer strain Streptomyces parvus C05.</title>
        <authorList>
            <person name="Gonzalez-Pimentel J.L."/>
        </authorList>
    </citation>
    <scope>NUCLEOTIDE SEQUENCE [LARGE SCALE GENOMIC DNA]</scope>
    <source>
        <strain evidence="2 3">C05</strain>
    </source>
</reference>
<dbReference type="Proteomes" id="UP000323242">
    <property type="component" value="Unassembled WGS sequence"/>
</dbReference>
<feature type="non-terminal residue" evidence="2">
    <location>
        <position position="258"/>
    </location>
</feature>
<feature type="domain" description="OTU" evidence="1">
    <location>
        <begin position="40"/>
        <end position="250"/>
    </location>
</feature>
<evidence type="ECO:0000313" key="3">
    <source>
        <dbReference type="Proteomes" id="UP000323242"/>
    </source>
</evidence>
<dbReference type="RefSeq" id="WP_148905540.1">
    <property type="nucleotide sequence ID" value="NZ_VSZQ01000678.1"/>
</dbReference>
<dbReference type="PROSITE" id="PS50802">
    <property type="entry name" value="OTU"/>
    <property type="match status" value="1"/>
</dbReference>
<feature type="non-terminal residue" evidence="2">
    <location>
        <position position="1"/>
    </location>
</feature>
<keyword evidence="3" id="KW-1185">Reference proteome</keyword>
<gene>
    <name evidence="2" type="ORF">FY004_40285</name>
</gene>
<evidence type="ECO:0000313" key="2">
    <source>
        <dbReference type="EMBL" id="TYR33380.1"/>
    </source>
</evidence>
<accession>A0A5D4H3I5</accession>
<dbReference type="AlphaFoldDB" id="A0A5D4H3I5"/>
<dbReference type="EMBL" id="VSZQ01000678">
    <property type="protein sequence ID" value="TYR33380.1"/>
    <property type="molecule type" value="Genomic_DNA"/>
</dbReference>